<dbReference type="GO" id="GO:1990281">
    <property type="term" value="C:efflux pump complex"/>
    <property type="evidence" value="ECO:0007669"/>
    <property type="project" value="TreeGrafter"/>
</dbReference>
<dbReference type="PANTHER" id="PTHR30469">
    <property type="entry name" value="MULTIDRUG RESISTANCE PROTEIN MDTA"/>
    <property type="match status" value="1"/>
</dbReference>
<proteinExistence type="predicted"/>
<dbReference type="Gene3D" id="2.40.420.20">
    <property type="match status" value="1"/>
</dbReference>
<dbReference type="Gene3D" id="2.40.50.100">
    <property type="match status" value="1"/>
</dbReference>
<keyword evidence="3" id="KW-1185">Reference proteome</keyword>
<dbReference type="Proteomes" id="UP000199534">
    <property type="component" value="Unassembled WGS sequence"/>
</dbReference>
<evidence type="ECO:0000259" key="1">
    <source>
        <dbReference type="Pfam" id="PF25989"/>
    </source>
</evidence>
<dbReference type="Pfam" id="PF25989">
    <property type="entry name" value="YknX_C"/>
    <property type="match status" value="1"/>
</dbReference>
<reference evidence="2 3" key="1">
    <citation type="submission" date="2016-10" db="EMBL/GenBank/DDBJ databases">
        <authorList>
            <person name="de Groot N.N."/>
        </authorList>
    </citation>
    <scope>NUCLEOTIDE SEQUENCE [LARGE SCALE GENOMIC DNA]</scope>
    <source>
        <strain evidence="2 3">DSM 21019</strain>
    </source>
</reference>
<dbReference type="RefSeq" id="WP_092982875.1">
    <property type="nucleotide sequence ID" value="NZ_FOYQ01000002.1"/>
</dbReference>
<evidence type="ECO:0000313" key="3">
    <source>
        <dbReference type="Proteomes" id="UP000199534"/>
    </source>
</evidence>
<name>A0A1I6HB07_9FLAO</name>
<dbReference type="Gene3D" id="2.40.30.170">
    <property type="match status" value="1"/>
</dbReference>
<organism evidence="2 3">
    <name type="scientific">Robiginitalea myxolifaciens</name>
    <dbReference type="NCBI Taxonomy" id="400055"/>
    <lineage>
        <taxon>Bacteria</taxon>
        <taxon>Pseudomonadati</taxon>
        <taxon>Bacteroidota</taxon>
        <taxon>Flavobacteriia</taxon>
        <taxon>Flavobacteriales</taxon>
        <taxon>Flavobacteriaceae</taxon>
        <taxon>Robiginitalea</taxon>
    </lineage>
</organism>
<dbReference type="EMBL" id="FOYQ01000002">
    <property type="protein sequence ID" value="SFR51457.1"/>
    <property type="molecule type" value="Genomic_DNA"/>
</dbReference>
<gene>
    <name evidence="2" type="ORF">SAMN04490243_2481</name>
</gene>
<dbReference type="OrthoDB" id="1957187at2"/>
<dbReference type="PANTHER" id="PTHR30469:SF33">
    <property type="entry name" value="SLR1207 PROTEIN"/>
    <property type="match status" value="1"/>
</dbReference>
<accession>A0A1I6HB07</accession>
<sequence length="415" mass="46980">MDKRIKRSATTKKKWKYGIGALVLIALTSSMLFSSYKSTFEIDPAELLVAEVTTAEFTSAISLQGVITPKDFIVIDAKQSGSVKRIYKEAGDPLLAGDTILILENSNLELEVLQRESQLLEQLNGQRQTKILLNQNDLNQKEELAEINYQIDLQKPRYERNKKLYARGVISLQEYEEISKSYLYFLNRKELFKEAYNADSRARSIELGQIRLSEKRIEQNLEAVNQILNRLIVQAQQDGRLGDFEIQLGQTINEGDRIGEIYEMAQPIILAQVDELYINSIETGTQGTATINGSDYSINVQRIIPTITSGNFQIELSFVDAIPENLRKGQTSRVQLFLSEAQNSTVLPVGQFYNSTGGNWVYKINNGEAVKTQIQLGNKNADYHEVLNGLAAGDRVIISSYDRYKEFEKIKIDKQ</sequence>
<evidence type="ECO:0000313" key="2">
    <source>
        <dbReference type="EMBL" id="SFR51457.1"/>
    </source>
</evidence>
<dbReference type="Gene3D" id="1.10.287.470">
    <property type="entry name" value="Helix hairpin bin"/>
    <property type="match status" value="1"/>
</dbReference>
<dbReference type="InterPro" id="IPR058637">
    <property type="entry name" value="YknX-like_C"/>
</dbReference>
<dbReference type="AlphaFoldDB" id="A0A1I6HB07"/>
<dbReference type="STRING" id="400055.SAMN04490243_2481"/>
<protein>
    <submittedName>
        <fullName evidence="2">HlyD family secretion protein</fullName>
    </submittedName>
</protein>
<feature type="domain" description="YknX-like C-terminal permuted SH3-like" evidence="1">
    <location>
        <begin position="346"/>
        <end position="410"/>
    </location>
</feature>
<dbReference type="GO" id="GO:0015562">
    <property type="term" value="F:efflux transmembrane transporter activity"/>
    <property type="evidence" value="ECO:0007669"/>
    <property type="project" value="TreeGrafter"/>
</dbReference>